<proteinExistence type="predicted"/>
<gene>
    <name evidence="1" type="ORF">V1477_012004</name>
</gene>
<dbReference type="EMBL" id="JAYRBN010000063">
    <property type="protein sequence ID" value="KAL2738645.1"/>
    <property type="molecule type" value="Genomic_DNA"/>
</dbReference>
<evidence type="ECO:0000313" key="1">
    <source>
        <dbReference type="EMBL" id="KAL2738645.1"/>
    </source>
</evidence>
<comment type="caution">
    <text evidence="1">The sequence shown here is derived from an EMBL/GenBank/DDBJ whole genome shotgun (WGS) entry which is preliminary data.</text>
</comment>
<organism evidence="1 2">
    <name type="scientific">Vespula maculifrons</name>
    <name type="common">Eastern yellow jacket</name>
    <name type="synonym">Wasp</name>
    <dbReference type="NCBI Taxonomy" id="7453"/>
    <lineage>
        <taxon>Eukaryota</taxon>
        <taxon>Metazoa</taxon>
        <taxon>Ecdysozoa</taxon>
        <taxon>Arthropoda</taxon>
        <taxon>Hexapoda</taxon>
        <taxon>Insecta</taxon>
        <taxon>Pterygota</taxon>
        <taxon>Neoptera</taxon>
        <taxon>Endopterygota</taxon>
        <taxon>Hymenoptera</taxon>
        <taxon>Apocrita</taxon>
        <taxon>Aculeata</taxon>
        <taxon>Vespoidea</taxon>
        <taxon>Vespidae</taxon>
        <taxon>Vespinae</taxon>
        <taxon>Vespula</taxon>
    </lineage>
</organism>
<dbReference type="AlphaFoldDB" id="A0ABD2C0W2"/>
<reference evidence="1 2" key="1">
    <citation type="journal article" date="2024" name="Ann. Entomol. Soc. Am.">
        <title>Genomic analyses of the southern and eastern yellowjacket wasps (Hymenoptera: Vespidae) reveal evolutionary signatures of social life.</title>
        <authorList>
            <person name="Catto M.A."/>
            <person name="Caine P.B."/>
            <person name="Orr S.E."/>
            <person name="Hunt B.G."/>
            <person name="Goodisman M.A.D."/>
        </authorList>
    </citation>
    <scope>NUCLEOTIDE SEQUENCE [LARGE SCALE GENOMIC DNA]</scope>
    <source>
        <strain evidence="1">232</strain>
        <tissue evidence="1">Head and thorax</tissue>
    </source>
</reference>
<accession>A0ABD2C0W2</accession>
<keyword evidence="2" id="KW-1185">Reference proteome</keyword>
<sequence length="322" mass="37012">MFNEIPMAPRISLRNYQFLLALRGEKIHFLMDQLSLGLMSFKWVLRVRYWKTMDLSIIVDEDRVVEETKTIALERNSNAFPKMRNTDSTVFSRPVREWYVRADQYILVRFIELTLTRVAGSITIQITAEVFVESSINGSRLDRALSPTTFRIILARDASLELSALQRAEDTVVITYDMGTNAPHRDVRKDKLIEAVVEEKGKRDKEKASASLTNCTQNPLVRLPSSVVLALIFSLFRHSYELSKPSCFRDTFRVALALFIFVCKGPPLPLITLSGTTNKKFTEYHLWLFGGSAYLELTKTIYPDFSRRSILFATTIDRESFQ</sequence>
<evidence type="ECO:0000313" key="2">
    <source>
        <dbReference type="Proteomes" id="UP001607303"/>
    </source>
</evidence>
<dbReference type="Proteomes" id="UP001607303">
    <property type="component" value="Unassembled WGS sequence"/>
</dbReference>
<protein>
    <submittedName>
        <fullName evidence="1">Uncharacterized protein</fullName>
    </submittedName>
</protein>
<name>A0ABD2C0W2_VESMC</name>